<organism evidence="2 3">
    <name type="scientific">Blumeria graminis f. sp. hordei (strain DH14)</name>
    <name type="common">Barley powdery mildew</name>
    <name type="synonym">Oidium monilioides f. sp. hordei</name>
    <dbReference type="NCBI Taxonomy" id="546991"/>
    <lineage>
        <taxon>Eukaryota</taxon>
        <taxon>Fungi</taxon>
        <taxon>Dikarya</taxon>
        <taxon>Ascomycota</taxon>
        <taxon>Pezizomycotina</taxon>
        <taxon>Leotiomycetes</taxon>
        <taxon>Erysiphales</taxon>
        <taxon>Erysiphaceae</taxon>
        <taxon>Blumeria</taxon>
        <taxon>Blumeria hordei</taxon>
    </lineage>
</organism>
<dbReference type="Proteomes" id="UP000015441">
    <property type="component" value="Unassembled WGS sequence"/>
</dbReference>
<evidence type="ECO:0000313" key="2">
    <source>
        <dbReference type="EMBL" id="CCU80384.1"/>
    </source>
</evidence>
<reference evidence="2 3" key="1">
    <citation type="journal article" date="2010" name="Science">
        <title>Genome expansion and gene loss in powdery mildew fungi reveal tradeoffs in extreme parasitism.</title>
        <authorList>
            <person name="Spanu P.D."/>
            <person name="Abbott J.C."/>
            <person name="Amselem J."/>
            <person name="Burgis T.A."/>
            <person name="Soanes D.M."/>
            <person name="Stueber K."/>
            <person name="Ver Loren van Themaat E."/>
            <person name="Brown J.K.M."/>
            <person name="Butcher S.A."/>
            <person name="Gurr S.J."/>
            <person name="Lebrun M.-H."/>
            <person name="Ridout C.J."/>
            <person name="Schulze-Lefert P."/>
            <person name="Talbot N.J."/>
            <person name="Ahmadinejad N."/>
            <person name="Ametz C."/>
            <person name="Barton G.R."/>
            <person name="Benjdia M."/>
            <person name="Bidzinski P."/>
            <person name="Bindschedler L.V."/>
            <person name="Both M."/>
            <person name="Brewer M.T."/>
            <person name="Cadle-Davidson L."/>
            <person name="Cadle-Davidson M.M."/>
            <person name="Collemare J."/>
            <person name="Cramer R."/>
            <person name="Frenkel O."/>
            <person name="Godfrey D."/>
            <person name="Harriman J."/>
            <person name="Hoede C."/>
            <person name="King B.C."/>
            <person name="Klages S."/>
            <person name="Kleemann J."/>
            <person name="Knoll D."/>
            <person name="Koti P.S."/>
            <person name="Kreplak J."/>
            <person name="Lopez-Ruiz F.J."/>
            <person name="Lu X."/>
            <person name="Maekawa T."/>
            <person name="Mahanil S."/>
            <person name="Micali C."/>
            <person name="Milgroom M.G."/>
            <person name="Montana G."/>
            <person name="Noir S."/>
            <person name="O'Connell R.J."/>
            <person name="Oberhaensli S."/>
            <person name="Parlange F."/>
            <person name="Pedersen C."/>
            <person name="Quesneville H."/>
            <person name="Reinhardt R."/>
            <person name="Rott M."/>
            <person name="Sacristan S."/>
            <person name="Schmidt S.M."/>
            <person name="Schoen M."/>
            <person name="Skamnioti P."/>
            <person name="Sommer H."/>
            <person name="Stephens A."/>
            <person name="Takahara H."/>
            <person name="Thordal-Christensen H."/>
            <person name="Vigouroux M."/>
            <person name="Wessling R."/>
            <person name="Wicker T."/>
            <person name="Panstruga R."/>
        </authorList>
    </citation>
    <scope>NUCLEOTIDE SEQUENCE [LARGE SCALE GENOMIC DNA]</scope>
    <source>
        <strain evidence="2">DH14</strain>
    </source>
</reference>
<feature type="region of interest" description="Disordered" evidence="1">
    <location>
        <begin position="178"/>
        <end position="198"/>
    </location>
</feature>
<dbReference type="HOGENOM" id="CLU_018153_1_0_1"/>
<keyword evidence="3" id="KW-1185">Reference proteome</keyword>
<evidence type="ECO:0000313" key="3">
    <source>
        <dbReference type="Proteomes" id="UP000015441"/>
    </source>
</evidence>
<dbReference type="EMBL" id="CAUH01004649">
    <property type="protein sequence ID" value="CCU80384.1"/>
    <property type="molecule type" value="Genomic_DNA"/>
</dbReference>
<dbReference type="eggNOG" id="ENOG502TDBS">
    <property type="taxonomic scope" value="Eukaryota"/>
</dbReference>
<comment type="caution">
    <text evidence="2">The sequence shown here is derived from an EMBL/GenBank/DDBJ whole genome shotgun (WGS) entry which is preliminary data.</text>
</comment>
<dbReference type="AlphaFoldDB" id="N1JFL7"/>
<dbReference type="OrthoDB" id="10499790at2759"/>
<name>N1JFL7_BLUG1</name>
<feature type="region of interest" description="Disordered" evidence="1">
    <location>
        <begin position="1"/>
        <end position="45"/>
    </location>
</feature>
<feature type="non-terminal residue" evidence="2">
    <location>
        <position position="272"/>
    </location>
</feature>
<accession>N1JFL7</accession>
<gene>
    <name evidence="2" type="ORF">BGHDH14_bgh06062</name>
</gene>
<dbReference type="InParanoid" id="N1JFL7"/>
<proteinExistence type="predicted"/>
<evidence type="ECO:0000256" key="1">
    <source>
        <dbReference type="SAM" id="MobiDB-lite"/>
    </source>
</evidence>
<protein>
    <submittedName>
        <fullName evidence="2">EKA-like protein</fullName>
    </submittedName>
</protein>
<sequence length="272" mass="29501">MKRTANVNLTETNKATSTTAPHNINARKSGNNQTSCSDSNSKNTATYPPELRAILEAEEQRAAQTAFNLMICTATINSVENALAPLSKGPSVQFIDSMKVYLRAAIAQFMLSGPGTVLPNLPSRPNCQNHGGKIVEKSMHKQPELPQKENQTNITSAKPTWATVIRTGLHTPAAPVKDVRVHNKPPTPTRPTKASKTASKVDRLFLRLGKEHAWRAHSPAGVRDAAAKVLELPPQNIGHVSRVLTGFALRAKNLEVQQLLLDSAESFVQVDA</sequence>